<name>A0A8J4MIN8_SPHME</name>
<protein>
    <submittedName>
        <fullName evidence="1">Uncharacterized protein</fullName>
    </submittedName>
</protein>
<feature type="non-terminal residue" evidence="1">
    <location>
        <position position="1"/>
    </location>
</feature>
<dbReference type="PANTHER" id="PTHR31822">
    <property type="entry name" value="SERINE-RICH SINGLE-PASS MEMBRANE PROTEIN 1"/>
    <property type="match status" value="1"/>
</dbReference>
<dbReference type="Proteomes" id="UP000785099">
    <property type="component" value="Unassembled WGS sequence"/>
</dbReference>
<comment type="caution">
    <text evidence="1">The sequence shown here is derived from an EMBL/GenBank/DDBJ whole genome shotgun (WGS) entry which is preliminary data.</text>
</comment>
<evidence type="ECO:0000313" key="2">
    <source>
        <dbReference type="Proteomes" id="UP000785099"/>
    </source>
</evidence>
<dbReference type="PANTHER" id="PTHR31822:SF1">
    <property type="entry name" value="SERINE-RICH SINGLE-PASS MEMBRANE PROTEIN 1"/>
    <property type="match status" value="1"/>
</dbReference>
<dbReference type="InterPro" id="IPR027955">
    <property type="entry name" value="DUF4636"/>
</dbReference>
<accession>A0A8J4MIN8</accession>
<organism evidence="1 2">
    <name type="scientific">Spheniscus mendiculus</name>
    <name type="common">Galapagos penguin</name>
    <dbReference type="NCBI Taxonomy" id="156760"/>
    <lineage>
        <taxon>Eukaryota</taxon>
        <taxon>Metazoa</taxon>
        <taxon>Chordata</taxon>
        <taxon>Craniata</taxon>
        <taxon>Vertebrata</taxon>
        <taxon>Euteleostomi</taxon>
        <taxon>Archelosauria</taxon>
        <taxon>Archosauria</taxon>
        <taxon>Dinosauria</taxon>
        <taxon>Saurischia</taxon>
        <taxon>Theropoda</taxon>
        <taxon>Coelurosauria</taxon>
        <taxon>Aves</taxon>
        <taxon>Neognathae</taxon>
        <taxon>Neoaves</taxon>
        <taxon>Aequornithes</taxon>
        <taxon>Sphenisciformes</taxon>
        <taxon>Spheniscidae</taxon>
        <taxon>Spheniscus</taxon>
    </lineage>
</organism>
<dbReference type="Pfam" id="PF15468">
    <property type="entry name" value="DUF4636"/>
    <property type="match status" value="1"/>
</dbReference>
<reference evidence="1 2" key="1">
    <citation type="journal article" date="2019" name="Gigascience">
        <title>High-coverage genomes to elucidate the evolution of penguins.</title>
        <authorList>
            <person name="Pan H."/>
            <person name="Cole T.L."/>
            <person name="Bi X."/>
            <person name="Fang M."/>
            <person name="Zhou C."/>
            <person name="Yang Z."/>
            <person name="Ksepka D.T."/>
            <person name="Hart T."/>
            <person name="Bouzat J.L."/>
            <person name="Argilla L.S."/>
            <person name="Bertelsen M.F."/>
            <person name="Boersma P.D."/>
            <person name="Bost C.A."/>
            <person name="Cherel Y."/>
            <person name="Dann P."/>
            <person name="Fiddaman S.R."/>
            <person name="Howard P."/>
            <person name="Labuschagne K."/>
            <person name="Mattern T."/>
            <person name="Miller G."/>
            <person name="Parker P."/>
            <person name="Phillips R.A."/>
            <person name="Quillfeldt P."/>
            <person name="Ryan P.G."/>
            <person name="Taylor H."/>
            <person name="Thompson D.R."/>
            <person name="Young M.J."/>
            <person name="Ellegaard M.R."/>
            <person name="Gilbert M.T.P."/>
            <person name="Sinding M.S."/>
            <person name="Pacheco G."/>
            <person name="Shepherd L.D."/>
            <person name="Tennyson A.J.D."/>
            <person name="Grosser S."/>
            <person name="Kay E."/>
            <person name="Nupen L.J."/>
            <person name="Ellenberg U."/>
            <person name="Houston D.M."/>
            <person name="Reeve A.H."/>
            <person name="Johnson K."/>
            <person name="Masello J.F."/>
            <person name="Stracke T."/>
            <person name="McKinlay B."/>
            <person name="Borboroglu P.G."/>
            <person name="Zhang D.X."/>
            <person name="Zhang G."/>
        </authorList>
    </citation>
    <scope>NUCLEOTIDE SEQUENCE [LARGE SCALE GENOMIC DNA]</scope>
    <source>
        <strain evidence="1">GAPE 212</strain>
    </source>
</reference>
<keyword evidence="2" id="KW-1185">Reference proteome</keyword>
<gene>
    <name evidence="1" type="ORF">FQV24_0008428</name>
</gene>
<feature type="non-terminal residue" evidence="1">
    <location>
        <position position="241"/>
    </location>
</feature>
<sequence length="241" mass="27841">TLAPRRGDSRVSHVWRRGSMGYPFSCLWWYYWQNDPLLSGASQKPDEREYDEHEGFGGIRGKILLCSCAGILTLCLVCCARTLQKVQDKRLCSDERESNSKVPRNPICRYYSSVSTWLFLSNIFNGTNKRCIQQPSGPTCHSGTTAAGCSHDQGQERWFPKLSQETACRCHCFNVDNNNSNIWASLRKANKMEAIPPEVTRRQSPAQEQRDPESYWIREQPCGHCKAERIRQWLFQHFFKP</sequence>
<proteinExistence type="predicted"/>
<dbReference type="EMBL" id="VUKU01026843">
    <property type="protein sequence ID" value="KAF1396642.1"/>
    <property type="molecule type" value="Genomic_DNA"/>
</dbReference>
<dbReference type="AlphaFoldDB" id="A0A8J4MIN8"/>
<evidence type="ECO:0000313" key="1">
    <source>
        <dbReference type="EMBL" id="KAF1396642.1"/>
    </source>
</evidence>